<name>A4AAV7_9GAMM</name>
<comment type="subcellular location">
    <subcellularLocation>
        <location evidence="1">Membrane</location>
        <topology evidence="1">Multi-pass membrane protein</topology>
    </subcellularLocation>
</comment>
<organism evidence="6 7">
    <name type="scientific">Congregibacter litoralis KT71</name>
    <dbReference type="NCBI Taxonomy" id="314285"/>
    <lineage>
        <taxon>Bacteria</taxon>
        <taxon>Pseudomonadati</taxon>
        <taxon>Pseudomonadota</taxon>
        <taxon>Gammaproteobacteria</taxon>
        <taxon>Cellvibrionales</taxon>
        <taxon>Halieaceae</taxon>
        <taxon>Congregibacter</taxon>
    </lineage>
</organism>
<evidence type="ECO:0000313" key="7">
    <source>
        <dbReference type="Proteomes" id="UP000019205"/>
    </source>
</evidence>
<evidence type="ECO:0000313" key="6">
    <source>
        <dbReference type="EMBL" id="EAQ96829.1"/>
    </source>
</evidence>
<feature type="transmembrane region" description="Helical" evidence="5">
    <location>
        <begin position="73"/>
        <end position="89"/>
    </location>
</feature>
<proteinExistence type="predicted"/>
<evidence type="ECO:0000256" key="5">
    <source>
        <dbReference type="SAM" id="Phobius"/>
    </source>
</evidence>
<dbReference type="Gene3D" id="1.20.120.550">
    <property type="entry name" value="Membrane associated eicosanoid/glutathione metabolism-like domain"/>
    <property type="match status" value="1"/>
</dbReference>
<dbReference type="eggNOG" id="COG3788">
    <property type="taxonomic scope" value="Bacteria"/>
</dbReference>
<dbReference type="EMBL" id="AAOA02000003">
    <property type="protein sequence ID" value="EAQ96829.1"/>
    <property type="molecule type" value="Genomic_DNA"/>
</dbReference>
<dbReference type="PANTHER" id="PTHR10250">
    <property type="entry name" value="MICROSOMAL GLUTATHIONE S-TRANSFERASE"/>
    <property type="match status" value="1"/>
</dbReference>
<evidence type="ECO:0000256" key="2">
    <source>
        <dbReference type="ARBA" id="ARBA00022692"/>
    </source>
</evidence>
<dbReference type="OrthoDB" id="464934at2"/>
<dbReference type="GO" id="GO:0004602">
    <property type="term" value="F:glutathione peroxidase activity"/>
    <property type="evidence" value="ECO:0007669"/>
    <property type="project" value="TreeGrafter"/>
</dbReference>
<feature type="transmembrane region" description="Helical" evidence="5">
    <location>
        <begin position="101"/>
        <end position="124"/>
    </location>
</feature>
<dbReference type="Pfam" id="PF01124">
    <property type="entry name" value="MAPEG"/>
    <property type="match status" value="1"/>
</dbReference>
<dbReference type="AlphaFoldDB" id="A4AAV7"/>
<sequence length="125" mass="13426">MNFVHIVAVISVLQFFYFGIMVGRARGKYGVAAPATSGHEMFDRAFRIQMNTLEQLVCFLPALFLSAVYWPDAIIAAIGAVYILGRFLYGAAYAKDPSKRGLGFVLSILPTFGLLGAAGVGALMG</sequence>
<keyword evidence="7" id="KW-1185">Reference proteome</keyword>
<feature type="transmembrane region" description="Helical" evidence="5">
    <location>
        <begin position="6"/>
        <end position="25"/>
    </location>
</feature>
<dbReference type="Proteomes" id="UP000019205">
    <property type="component" value="Chromosome"/>
</dbReference>
<dbReference type="RefSeq" id="WP_008294644.1">
    <property type="nucleotide sequence ID" value="NZ_CM002299.1"/>
</dbReference>
<evidence type="ECO:0000256" key="4">
    <source>
        <dbReference type="ARBA" id="ARBA00023136"/>
    </source>
</evidence>
<dbReference type="GO" id="GO:0004364">
    <property type="term" value="F:glutathione transferase activity"/>
    <property type="evidence" value="ECO:0007669"/>
    <property type="project" value="TreeGrafter"/>
</dbReference>
<keyword evidence="2 5" id="KW-0812">Transmembrane</keyword>
<dbReference type="InterPro" id="IPR001129">
    <property type="entry name" value="Membr-assoc_MAPEG"/>
</dbReference>
<accession>A4AAV7</accession>
<comment type="caution">
    <text evidence="6">The sequence shown here is derived from an EMBL/GenBank/DDBJ whole genome shotgun (WGS) entry which is preliminary data.</text>
</comment>
<dbReference type="SUPFAM" id="SSF161084">
    <property type="entry name" value="MAPEG domain-like"/>
    <property type="match status" value="1"/>
</dbReference>
<dbReference type="STRING" id="314285.KT71_11029"/>
<dbReference type="InterPro" id="IPR023352">
    <property type="entry name" value="MAPEG-like_dom_sf"/>
</dbReference>
<keyword evidence="3 5" id="KW-1133">Transmembrane helix</keyword>
<dbReference type="InterPro" id="IPR050997">
    <property type="entry name" value="MAPEG"/>
</dbReference>
<keyword evidence="4 5" id="KW-0472">Membrane</keyword>
<evidence type="ECO:0000256" key="1">
    <source>
        <dbReference type="ARBA" id="ARBA00004141"/>
    </source>
</evidence>
<reference evidence="6 7" key="1">
    <citation type="journal article" date="2007" name="Proc. Natl. Acad. Sci. U.S.A.">
        <title>Characterization of a marine gammaproteobacterium capable of aerobic anoxygenic photosynthesis.</title>
        <authorList>
            <person name="Fuchs B.M."/>
            <person name="Spring S."/>
            <person name="Teeling H."/>
            <person name="Quast C."/>
            <person name="Wulf J."/>
            <person name="Schattenhofer M."/>
            <person name="Yan S."/>
            <person name="Ferriera S."/>
            <person name="Johnson J."/>
            <person name="Glockner F.O."/>
            <person name="Amann R."/>
        </authorList>
    </citation>
    <scope>NUCLEOTIDE SEQUENCE [LARGE SCALE GENOMIC DNA]</scope>
    <source>
        <strain evidence="6">KT71</strain>
    </source>
</reference>
<dbReference type="GO" id="GO:0006691">
    <property type="term" value="P:leukotriene metabolic process"/>
    <property type="evidence" value="ECO:0007669"/>
    <property type="project" value="UniProtKB-ARBA"/>
</dbReference>
<dbReference type="HOGENOM" id="CLU_110291_3_1_6"/>
<evidence type="ECO:0000256" key="3">
    <source>
        <dbReference type="ARBA" id="ARBA00022989"/>
    </source>
</evidence>
<dbReference type="PANTHER" id="PTHR10250:SF15">
    <property type="entry name" value="MICROSOMAL GLUTATHIONE S-TRANSFERASE-RELATED"/>
    <property type="match status" value="1"/>
</dbReference>
<gene>
    <name evidence="6" type="ORF">KT71_11029</name>
</gene>
<dbReference type="GO" id="GO:0016020">
    <property type="term" value="C:membrane"/>
    <property type="evidence" value="ECO:0007669"/>
    <property type="project" value="UniProtKB-SubCell"/>
</dbReference>
<reference evidence="6 7" key="2">
    <citation type="journal article" date="2009" name="PLoS ONE">
        <title>The photosynthetic apparatus and its regulation in the aerobic gammaproteobacterium Congregibacter litoralis gen. nov., sp. nov.</title>
        <authorList>
            <person name="Spring S."/>
            <person name="Lunsdorf H."/>
            <person name="Fuchs B.M."/>
            <person name="Tindall B.J."/>
        </authorList>
    </citation>
    <scope>NUCLEOTIDE SEQUENCE [LARGE SCALE GENOMIC DNA]</scope>
    <source>
        <strain evidence="6">KT71</strain>
    </source>
</reference>
<protein>
    <submittedName>
        <fullName evidence="6">MAPEG family</fullName>
    </submittedName>
</protein>